<keyword evidence="1" id="KW-0732">Signal</keyword>
<dbReference type="Proteomes" id="UP000251993">
    <property type="component" value="Chromosome"/>
</dbReference>
<dbReference type="KEGG" id="run:DR864_00910"/>
<proteinExistence type="predicted"/>
<dbReference type="InterPro" id="IPR011990">
    <property type="entry name" value="TPR-like_helical_dom_sf"/>
</dbReference>
<evidence type="ECO:0000256" key="1">
    <source>
        <dbReference type="SAM" id="SignalP"/>
    </source>
</evidence>
<protein>
    <recommendedName>
        <fullName evidence="4">Tetratricopeptide repeat protein</fullName>
    </recommendedName>
</protein>
<dbReference type="OrthoDB" id="9766710at2"/>
<reference evidence="2 3" key="1">
    <citation type="submission" date="2018-07" db="EMBL/GenBank/DDBJ databases">
        <title>Genome sequencing of Runella.</title>
        <authorList>
            <person name="Baek M.-G."/>
            <person name="Yi H."/>
        </authorList>
    </citation>
    <scope>NUCLEOTIDE SEQUENCE [LARGE SCALE GENOMIC DNA]</scope>
    <source>
        <strain evidence="2 3">HYN0085</strain>
    </source>
</reference>
<accession>A0A344TCL4</accession>
<evidence type="ECO:0000313" key="2">
    <source>
        <dbReference type="EMBL" id="AXE16385.1"/>
    </source>
</evidence>
<dbReference type="RefSeq" id="WP_114065172.1">
    <property type="nucleotide sequence ID" value="NZ_CP030850.1"/>
</dbReference>
<keyword evidence="3" id="KW-1185">Reference proteome</keyword>
<dbReference type="EMBL" id="CP030850">
    <property type="protein sequence ID" value="AXE16385.1"/>
    <property type="molecule type" value="Genomic_DNA"/>
</dbReference>
<organism evidence="2 3">
    <name type="scientific">Runella rosea</name>
    <dbReference type="NCBI Taxonomy" id="2259595"/>
    <lineage>
        <taxon>Bacteria</taxon>
        <taxon>Pseudomonadati</taxon>
        <taxon>Bacteroidota</taxon>
        <taxon>Cytophagia</taxon>
        <taxon>Cytophagales</taxon>
        <taxon>Spirosomataceae</taxon>
        <taxon>Runella</taxon>
    </lineage>
</organism>
<evidence type="ECO:0008006" key="4">
    <source>
        <dbReference type="Google" id="ProtNLM"/>
    </source>
</evidence>
<dbReference type="AlphaFoldDB" id="A0A344TCL4"/>
<name>A0A344TCL4_9BACT</name>
<sequence length="802" mass="89280">MKLRKLLFGLLLIFAASEARGQSYVTYYKKGESLSQSKNWTEAIEYLKAALQGSGVDKKSIATRNGVAAYFPNRELGIIYFMQGKKEEAKQLLEKSYRDEPTDRALEFLQKLDPAWMSNHQLANIPQPKPLFEKEKLEKSAESVEGGGSLTFKIPVRNEGEGRFDNGKIRIAAVAPVKGVEFEPLVTVGDVRGGSSRLIQITIRTNQLLTDGKAALTLTLESESGTVWDELPVSFSTFSPPAPQLKLVGLFVVNDAKLVLEKGRRIKSVKLLLKNEGRGMLTKPRITLTLNEQPLLPTTNGLTTILAGETATIPCEFFIPSSFVAATATVGVTVQEGSGTYSFSEKISVSVQEPATPLVHFDKTMTQWEGIREGFITRLSQPTLKYAVMNESDEPSKDLIVKVVQAPNNVGLSVPASKKVAPLESNKTVGDEAKLSVSPKLLKGTLAKFTLRLENPHGKLLDKMDVEVPILVPTKSKVSLPSAEESHNLTVKIGEFLENNFYFNLRSMGSIDEDIETKSNFQKELVRLCFKKGDKVSIGNDIVPGELILSGKFPEAYEAESYLNNLFLWYDNYQIDFQSDNARFSPILFSDKGVPYVDVYVSKTFTGKSKSKDFFGVMVTQENLLQIKIVFDRYRQSNGKWDSRQLSVKGVEKVKIPTTIAVFPTAEEWEKKEANEKNELMTLSSTLNGLVENLKSKLPPTTKRLVAEHFMKKDGKSEEIYTYKIENELTTSLALKKIKLINAEDWDPLKAVPNEEFLMEGTYELGTAGLKLKINVRNFRTYESVGEAEAIINPELLGIATK</sequence>
<gene>
    <name evidence="2" type="ORF">DR864_00910</name>
</gene>
<dbReference type="SUPFAM" id="SSF48452">
    <property type="entry name" value="TPR-like"/>
    <property type="match status" value="1"/>
</dbReference>
<evidence type="ECO:0000313" key="3">
    <source>
        <dbReference type="Proteomes" id="UP000251993"/>
    </source>
</evidence>
<feature type="signal peptide" evidence="1">
    <location>
        <begin position="1"/>
        <end position="21"/>
    </location>
</feature>
<dbReference type="Gene3D" id="1.25.40.10">
    <property type="entry name" value="Tetratricopeptide repeat domain"/>
    <property type="match status" value="1"/>
</dbReference>
<feature type="chain" id="PRO_5016938575" description="Tetratricopeptide repeat protein" evidence="1">
    <location>
        <begin position="22"/>
        <end position="802"/>
    </location>
</feature>